<evidence type="ECO:0000313" key="2">
    <source>
        <dbReference type="Proteomes" id="UP000615446"/>
    </source>
</evidence>
<protein>
    <submittedName>
        <fullName evidence="1">Uncharacterized protein</fullName>
    </submittedName>
</protein>
<reference evidence="1" key="1">
    <citation type="submission" date="2019-10" db="EMBL/GenBank/DDBJ databases">
        <title>Conservation and host-specific expression of non-tandemly repeated heterogenous ribosome RNA gene in arbuscular mycorrhizal fungi.</title>
        <authorList>
            <person name="Maeda T."/>
            <person name="Kobayashi Y."/>
            <person name="Nakagawa T."/>
            <person name="Ezawa T."/>
            <person name="Yamaguchi K."/>
            <person name="Bino T."/>
            <person name="Nishimoto Y."/>
            <person name="Shigenobu S."/>
            <person name="Kawaguchi M."/>
        </authorList>
    </citation>
    <scope>NUCLEOTIDE SEQUENCE</scope>
    <source>
        <strain evidence="1">HR1</strain>
    </source>
</reference>
<dbReference type="EMBL" id="BLAL01000228">
    <property type="protein sequence ID" value="GES93370.1"/>
    <property type="molecule type" value="Genomic_DNA"/>
</dbReference>
<dbReference type="InterPro" id="IPR013761">
    <property type="entry name" value="SAM/pointed_sf"/>
</dbReference>
<evidence type="ECO:0000313" key="1">
    <source>
        <dbReference type="EMBL" id="GES93370.1"/>
    </source>
</evidence>
<organism evidence="1 2">
    <name type="scientific">Rhizophagus clarus</name>
    <dbReference type="NCBI Taxonomy" id="94130"/>
    <lineage>
        <taxon>Eukaryota</taxon>
        <taxon>Fungi</taxon>
        <taxon>Fungi incertae sedis</taxon>
        <taxon>Mucoromycota</taxon>
        <taxon>Glomeromycotina</taxon>
        <taxon>Glomeromycetes</taxon>
        <taxon>Glomerales</taxon>
        <taxon>Glomeraceae</taxon>
        <taxon>Rhizophagus</taxon>
    </lineage>
</organism>
<dbReference type="Proteomes" id="UP000615446">
    <property type="component" value="Unassembled WGS sequence"/>
</dbReference>
<accession>A0A8H3LW47</accession>
<dbReference type="Gene3D" id="1.10.150.50">
    <property type="entry name" value="Transcription Factor, Ets-1"/>
    <property type="match status" value="1"/>
</dbReference>
<dbReference type="AlphaFoldDB" id="A0A8H3LW47"/>
<proteinExistence type="predicted"/>
<gene>
    <name evidence="1" type="ORF">RCL2_002012500</name>
</gene>
<name>A0A8H3LW47_9GLOM</name>
<sequence length="459" mass="52028">MWSICWIYRNFVVVDKPEYDLVLDEEVIITKFIKHDREFDGISEYYDSDYTETDSETESEDEYLYRVCGSSANFPAKIFKEIRNVANITLKCLIIPNGPFKALSGNRITIIITVPRNGSVSTLQTAIQAKLSPPYNNILLDIRQIYYPGSVDEKRMQPQALISEGDPPADLCHVVASPIPPPKQNLKLDDDDLGILRKQKVDGQAFLELTEEKLLVSPYNFPGGPAIKLAKEIKALKEKPKRAFSTYRSLKEVLTKYSIDGIGIGTIRQFPPATYNLEDDDEELVQCIKEIKRRLGNMGTMLADIVGEESTGRVDYAIKTLEELICITEGKLHQVTMGFAQNLVQCENALQVNKKNRKRKSGDAFGEDFDYIYGIVTTASDWYFILFASDGISSTSKDPINIRFSESALKEGSEEEKDLRKNVKRVMEVIVGLLKDRLECVDEEPDRKKARVEGYRSKK</sequence>
<dbReference type="OrthoDB" id="2395898at2759"/>
<comment type="caution">
    <text evidence="1">The sequence shown here is derived from an EMBL/GenBank/DDBJ whole genome shotgun (WGS) entry which is preliminary data.</text>
</comment>